<dbReference type="InterPro" id="IPR028896">
    <property type="entry name" value="GcvT/YgfZ/DmdA"/>
</dbReference>
<dbReference type="InterPro" id="IPR013977">
    <property type="entry name" value="GcvT_C"/>
</dbReference>
<reference evidence="16" key="1">
    <citation type="submission" date="2012-12" db="EMBL/GenBank/DDBJ databases">
        <authorList>
            <person name="Hellsten U."/>
            <person name="Grimwood J."/>
            <person name="Chapman J.A."/>
            <person name="Shapiro H."/>
            <person name="Aerts A."/>
            <person name="Otillar R.P."/>
            <person name="Terry A.Y."/>
            <person name="Boore J.L."/>
            <person name="Simakov O."/>
            <person name="Marletaz F."/>
            <person name="Cho S.-J."/>
            <person name="Edsinger-Gonzales E."/>
            <person name="Havlak P."/>
            <person name="Kuo D.-H."/>
            <person name="Larsson T."/>
            <person name="Lv J."/>
            <person name="Arendt D."/>
            <person name="Savage R."/>
            <person name="Osoegawa K."/>
            <person name="de Jong P."/>
            <person name="Lindberg D.R."/>
            <person name="Seaver E.C."/>
            <person name="Weisblat D.A."/>
            <person name="Putnam N.H."/>
            <person name="Grigoriev I.V."/>
            <person name="Rokhsar D.S."/>
        </authorList>
    </citation>
    <scope>NUCLEOTIDE SEQUENCE</scope>
    <source>
        <strain evidence="16">I ESC-2004</strain>
    </source>
</reference>
<reference evidence="15" key="3">
    <citation type="submission" date="2015-06" db="UniProtKB">
        <authorList>
            <consortium name="EnsemblMetazoa"/>
        </authorList>
    </citation>
    <scope>IDENTIFICATION</scope>
</reference>
<dbReference type="FunCoup" id="R7UZ87">
    <property type="interactions" value="389"/>
</dbReference>
<dbReference type="FunFam" id="3.30.70.1400:FF:000001">
    <property type="entry name" value="Aminomethyltransferase"/>
    <property type="match status" value="1"/>
</dbReference>
<comment type="subunit">
    <text evidence="4 11">The glycine cleavage system is composed of four proteins: P, T, L and H.</text>
</comment>
<reference evidence="14 16" key="2">
    <citation type="journal article" date="2013" name="Nature">
        <title>Insights into bilaterian evolution from three spiralian genomes.</title>
        <authorList>
            <person name="Simakov O."/>
            <person name="Marletaz F."/>
            <person name="Cho S.J."/>
            <person name="Edsinger-Gonzales E."/>
            <person name="Havlak P."/>
            <person name="Hellsten U."/>
            <person name="Kuo D.H."/>
            <person name="Larsson T."/>
            <person name="Lv J."/>
            <person name="Arendt D."/>
            <person name="Savage R."/>
            <person name="Osoegawa K."/>
            <person name="de Jong P."/>
            <person name="Grimwood J."/>
            <person name="Chapman J.A."/>
            <person name="Shapiro H."/>
            <person name="Aerts A."/>
            <person name="Otillar R.P."/>
            <person name="Terry A.Y."/>
            <person name="Boore J.L."/>
            <person name="Grigoriev I.V."/>
            <person name="Lindberg D.R."/>
            <person name="Seaver E.C."/>
            <person name="Weisblat D.A."/>
            <person name="Putnam N.H."/>
            <person name="Rokhsar D.S."/>
        </authorList>
    </citation>
    <scope>NUCLEOTIDE SEQUENCE</scope>
    <source>
        <strain evidence="14 16">I ESC-2004</strain>
    </source>
</reference>
<dbReference type="Gene3D" id="3.30.70.1400">
    <property type="entry name" value="Aminomethyltransferase beta-barrel domains"/>
    <property type="match status" value="1"/>
</dbReference>
<evidence type="ECO:0000256" key="3">
    <source>
        <dbReference type="ARBA" id="ARBA00008609"/>
    </source>
</evidence>
<dbReference type="GO" id="GO:0005960">
    <property type="term" value="C:glycine cleavage complex"/>
    <property type="evidence" value="ECO:0007669"/>
    <property type="project" value="InterPro"/>
</dbReference>
<dbReference type="SUPFAM" id="SSF103025">
    <property type="entry name" value="Folate-binding domain"/>
    <property type="match status" value="1"/>
</dbReference>
<proteinExistence type="inferred from homology"/>
<gene>
    <name evidence="14" type="ORF">CAPTEDRAFT_170641</name>
</gene>
<dbReference type="Proteomes" id="UP000014760">
    <property type="component" value="Unassembled WGS sequence"/>
</dbReference>
<evidence type="ECO:0000256" key="6">
    <source>
        <dbReference type="ARBA" id="ARBA00022679"/>
    </source>
</evidence>
<dbReference type="Gene3D" id="4.10.1250.10">
    <property type="entry name" value="Aminomethyltransferase fragment"/>
    <property type="match status" value="1"/>
</dbReference>
<dbReference type="GO" id="GO:0006546">
    <property type="term" value="P:glycine catabolic process"/>
    <property type="evidence" value="ECO:0007669"/>
    <property type="project" value="InterPro"/>
</dbReference>
<evidence type="ECO:0000256" key="5">
    <source>
        <dbReference type="ARBA" id="ARBA00022576"/>
    </source>
</evidence>
<evidence type="ECO:0000256" key="2">
    <source>
        <dbReference type="ARBA" id="ARBA00004173"/>
    </source>
</evidence>
<dbReference type="EC" id="2.1.2.10" evidence="11"/>
<dbReference type="InterPro" id="IPR029043">
    <property type="entry name" value="GcvT/YgfZ_C"/>
</dbReference>
<dbReference type="SUPFAM" id="SSF101790">
    <property type="entry name" value="Aminomethyltransferase beta-barrel domain"/>
    <property type="match status" value="1"/>
</dbReference>
<evidence type="ECO:0000256" key="4">
    <source>
        <dbReference type="ARBA" id="ARBA00011690"/>
    </source>
</evidence>
<dbReference type="OMA" id="MPVQYPA"/>
<keyword evidence="7 11" id="KW-0809">Transit peptide</keyword>
<dbReference type="GO" id="GO:0005739">
    <property type="term" value="C:mitochondrion"/>
    <property type="evidence" value="ECO:0007669"/>
    <property type="project" value="UniProtKB-SubCell"/>
</dbReference>
<dbReference type="STRING" id="283909.R7UZ87"/>
<dbReference type="InterPro" id="IPR006222">
    <property type="entry name" value="GCVT_N"/>
</dbReference>
<dbReference type="PIRSF" id="PIRSF006487">
    <property type="entry name" value="GcvT"/>
    <property type="match status" value="1"/>
</dbReference>
<dbReference type="GO" id="GO:0008483">
    <property type="term" value="F:transaminase activity"/>
    <property type="evidence" value="ECO:0007669"/>
    <property type="project" value="UniProtKB-KW"/>
</dbReference>
<dbReference type="PANTHER" id="PTHR43757">
    <property type="entry name" value="AMINOMETHYLTRANSFERASE"/>
    <property type="match status" value="1"/>
</dbReference>
<name>R7UZ87_CAPTE</name>
<dbReference type="OrthoDB" id="10263536at2759"/>
<comment type="similarity">
    <text evidence="3 11">Belongs to the GcvT family.</text>
</comment>
<accession>R7UZ87</accession>
<evidence type="ECO:0000259" key="12">
    <source>
        <dbReference type="Pfam" id="PF01571"/>
    </source>
</evidence>
<evidence type="ECO:0000256" key="8">
    <source>
        <dbReference type="ARBA" id="ARBA00023128"/>
    </source>
</evidence>
<organism evidence="14">
    <name type="scientific">Capitella teleta</name>
    <name type="common">Polychaete worm</name>
    <dbReference type="NCBI Taxonomy" id="283909"/>
    <lineage>
        <taxon>Eukaryota</taxon>
        <taxon>Metazoa</taxon>
        <taxon>Spiralia</taxon>
        <taxon>Lophotrochozoa</taxon>
        <taxon>Annelida</taxon>
        <taxon>Polychaeta</taxon>
        <taxon>Sedentaria</taxon>
        <taxon>Scolecida</taxon>
        <taxon>Capitellidae</taxon>
        <taxon>Capitella</taxon>
    </lineage>
</organism>
<dbReference type="InterPro" id="IPR027266">
    <property type="entry name" value="TrmE/GcvT-like"/>
</dbReference>
<feature type="domain" description="GCVT N-terminal" evidence="12">
    <location>
        <begin position="1"/>
        <end position="249"/>
    </location>
</feature>
<dbReference type="AlphaFoldDB" id="R7UZ87"/>
<keyword evidence="8 11" id="KW-0496">Mitochondrion</keyword>
<comment type="function">
    <text evidence="1 11">The glycine cleavage system catalyzes the degradation of glycine.</text>
</comment>
<dbReference type="Pfam" id="PF01571">
    <property type="entry name" value="GCV_T"/>
    <property type="match status" value="1"/>
</dbReference>
<feature type="domain" description="Aminomethyltransferase C-terminal" evidence="13">
    <location>
        <begin position="273"/>
        <end position="351"/>
    </location>
</feature>
<feature type="binding site" evidence="10">
    <location>
        <position position="185"/>
    </location>
    <ligand>
        <name>substrate</name>
    </ligand>
</feature>
<dbReference type="FunFam" id="2.40.30.110:FF:000002">
    <property type="entry name" value="Aminomethyltransferase"/>
    <property type="match status" value="1"/>
</dbReference>
<keyword evidence="6 11" id="KW-0808">Transferase</keyword>
<dbReference type="HOGENOM" id="CLU_007884_10_0_1"/>
<keyword evidence="16" id="KW-1185">Reference proteome</keyword>
<dbReference type="Gene3D" id="2.40.30.110">
    <property type="entry name" value="Aminomethyltransferase beta-barrel domains"/>
    <property type="match status" value="1"/>
</dbReference>
<dbReference type="EMBL" id="KB296320">
    <property type="protein sequence ID" value="ELU11888.1"/>
    <property type="molecule type" value="Genomic_DNA"/>
</dbReference>
<keyword evidence="5 11" id="KW-0032">Aminotransferase</keyword>
<comment type="subcellular location">
    <subcellularLocation>
        <location evidence="2 11">Mitochondrion</location>
    </subcellularLocation>
</comment>
<comment type="catalytic activity">
    <reaction evidence="9 11">
        <text>N(6)-[(R)-S(8)-aminomethyldihydrolipoyl]-L-lysyl-[protein] + (6S)-5,6,7,8-tetrahydrofolate = N(6)-[(R)-dihydrolipoyl]-L-lysyl-[protein] + (6R)-5,10-methylene-5,6,7,8-tetrahydrofolate + NH4(+)</text>
        <dbReference type="Rhea" id="RHEA:16945"/>
        <dbReference type="Rhea" id="RHEA-COMP:10475"/>
        <dbReference type="Rhea" id="RHEA-COMP:10492"/>
        <dbReference type="ChEBI" id="CHEBI:15636"/>
        <dbReference type="ChEBI" id="CHEBI:28938"/>
        <dbReference type="ChEBI" id="CHEBI:57453"/>
        <dbReference type="ChEBI" id="CHEBI:83100"/>
        <dbReference type="ChEBI" id="CHEBI:83143"/>
        <dbReference type="EC" id="2.1.2.10"/>
    </reaction>
</comment>
<dbReference type="InterPro" id="IPR006223">
    <property type="entry name" value="GcvT"/>
</dbReference>
<dbReference type="PANTHER" id="PTHR43757:SF16">
    <property type="entry name" value="AMINOMETHYLTRANSFERASE, MITOCHONDRIAL"/>
    <property type="match status" value="1"/>
</dbReference>
<dbReference type="GO" id="GO:0004047">
    <property type="term" value="F:aminomethyltransferase activity"/>
    <property type="evidence" value="ECO:0007669"/>
    <property type="project" value="UniProtKB-EC"/>
</dbReference>
<dbReference type="Pfam" id="PF08669">
    <property type="entry name" value="GCV_T_C"/>
    <property type="match status" value="1"/>
</dbReference>
<evidence type="ECO:0000313" key="15">
    <source>
        <dbReference type="EnsemblMetazoa" id="CapteP170641"/>
    </source>
</evidence>
<dbReference type="EMBL" id="AMQN01005571">
    <property type="status" value="NOT_ANNOTATED_CDS"/>
    <property type="molecule type" value="Genomic_DNA"/>
</dbReference>
<dbReference type="Gene3D" id="3.30.1360.120">
    <property type="entry name" value="Probable tRNA modification gtpase trme, domain 1"/>
    <property type="match status" value="1"/>
</dbReference>
<dbReference type="NCBIfam" id="TIGR00528">
    <property type="entry name" value="gcvT"/>
    <property type="match status" value="1"/>
</dbReference>
<dbReference type="EnsemblMetazoa" id="CapteT170641">
    <property type="protein sequence ID" value="CapteP170641"/>
    <property type="gene ID" value="CapteG170641"/>
</dbReference>
<evidence type="ECO:0000313" key="14">
    <source>
        <dbReference type="EMBL" id="ELU11888.1"/>
    </source>
</evidence>
<dbReference type="NCBIfam" id="NF001567">
    <property type="entry name" value="PRK00389.1"/>
    <property type="match status" value="1"/>
</dbReference>
<sequence length="359" mass="38492">MVDFTGWSLPVQYSDLSLSASHLHTRQHASIFDVSHMLQTKIHGKDRVEFMEKLVVADVAALNEGQGTLSLLTNENGGIIDDLIVTNAAEGYLYVVSNAACAEKDLAHIQGTAAECRAKGLDVSVEIMESGLIALQGPDMLKALQPGMTFDLTSLPFMNSVMATVFGVKECRVTRCGYTGEDGVEISIPSAMASHVATRLLESTEAPVKLAGLGARDSLRLEAGLCLYGNDIDAETTPIEGTLAWTIGKRRRQEANFPGAKIILDQLKAKPSKKRVGFLSKGPPARGAMPIFDESGEKQIGLVTSGCPSPSLKANVAMGYVELPHAKNGTPVKFQVRKKLVDATVSKMPFVPAKYFTGK</sequence>
<evidence type="ECO:0000256" key="10">
    <source>
        <dbReference type="PIRSR" id="PIRSR006487-1"/>
    </source>
</evidence>
<evidence type="ECO:0000256" key="11">
    <source>
        <dbReference type="RuleBase" id="RU003981"/>
    </source>
</evidence>
<evidence type="ECO:0000256" key="1">
    <source>
        <dbReference type="ARBA" id="ARBA00003631"/>
    </source>
</evidence>
<evidence type="ECO:0000259" key="13">
    <source>
        <dbReference type="Pfam" id="PF08669"/>
    </source>
</evidence>
<evidence type="ECO:0000313" key="16">
    <source>
        <dbReference type="Proteomes" id="UP000014760"/>
    </source>
</evidence>
<evidence type="ECO:0000256" key="7">
    <source>
        <dbReference type="ARBA" id="ARBA00022946"/>
    </source>
</evidence>
<evidence type="ECO:0000256" key="9">
    <source>
        <dbReference type="ARBA" id="ARBA00047665"/>
    </source>
</evidence>
<dbReference type="FunFam" id="4.10.1250.10:FF:000002">
    <property type="entry name" value="Aminomethyltransferase"/>
    <property type="match status" value="1"/>
</dbReference>
<dbReference type="FunFam" id="3.30.1360.120:FF:000014">
    <property type="entry name" value="Aminomethyltransferase"/>
    <property type="match status" value="1"/>
</dbReference>
<protein>
    <recommendedName>
        <fullName evidence="11">Aminomethyltransferase</fullName>
        <ecNumber evidence="11">2.1.2.10</ecNumber>
    </recommendedName>
    <alternativeName>
        <fullName evidence="11">Glycine cleavage system T protein</fullName>
    </alternativeName>
</protein>